<dbReference type="InterPro" id="IPR016683">
    <property type="entry name" value="Glyco_trans_28_RedA_prd"/>
</dbReference>
<feature type="domain" description="Glycosyl transferase family 28 C-terminal" evidence="1">
    <location>
        <begin position="226"/>
        <end position="362"/>
    </location>
</feature>
<dbReference type="Gene3D" id="3.40.50.2000">
    <property type="entry name" value="Glycogen Phosphorylase B"/>
    <property type="match status" value="1"/>
</dbReference>
<dbReference type="Pfam" id="PF04101">
    <property type="entry name" value="Glyco_tran_28_C"/>
    <property type="match status" value="1"/>
</dbReference>
<organism evidence="2 3">
    <name type="scientific">Lichenifustis flavocetrariae</name>
    <dbReference type="NCBI Taxonomy" id="2949735"/>
    <lineage>
        <taxon>Bacteria</taxon>
        <taxon>Pseudomonadati</taxon>
        <taxon>Pseudomonadota</taxon>
        <taxon>Alphaproteobacteria</taxon>
        <taxon>Hyphomicrobiales</taxon>
        <taxon>Lichenihabitantaceae</taxon>
        <taxon>Lichenifustis</taxon>
    </lineage>
</organism>
<dbReference type="EMBL" id="JAMOIM010000016">
    <property type="protein sequence ID" value="MCW6510587.1"/>
    <property type="molecule type" value="Genomic_DNA"/>
</dbReference>
<sequence length="406" mass="45222">MPGDRLPHARVLMYSHDTFGLGHLRRCRAIAHALVERFKGVQVLIVSGSSIAGAFDFRTRVDFLKVPSVIKLMNGEYTPLADHTDLQETLDLRRSLILNTAESFQPDIFIVDKEPLGLRGELEPTLRALQAAGTTLVLGLRDVMDSPALLAAEWAGPEVLRKMQEFYHQLWVYGPRDFYDPLQGLEAPRNLHERLVWTGFLRREIPVVVPHHINLPEDALLVTTGGGGDGAGLVRQVIEAYAFDPSLTAPVVLVLGPFMRAEDRDEIRRRAVDLPAFTLVDFDNRLEAIMQAASGVVSMGGYNTFCEILSFDKRALIVPRTRPRQEQLIRARRAAELGLIDMLLPEQAADPALMAAALRRLQGRPRPSETFYGRPLDGLLAIGDLVHDIMVSRLAQRASITGDLRH</sequence>
<accession>A0AA41Z7B5</accession>
<dbReference type="Proteomes" id="UP001165667">
    <property type="component" value="Unassembled WGS sequence"/>
</dbReference>
<comment type="caution">
    <text evidence="2">The sequence shown here is derived from an EMBL/GenBank/DDBJ whole genome shotgun (WGS) entry which is preliminary data.</text>
</comment>
<dbReference type="PIRSF" id="PIRSF017085">
    <property type="entry name" value="Glycosyltransf_RedA_prd"/>
    <property type="match status" value="1"/>
</dbReference>
<gene>
    <name evidence="2" type="ORF">M8523_21440</name>
</gene>
<dbReference type="SUPFAM" id="SSF53756">
    <property type="entry name" value="UDP-Glycosyltransferase/glycogen phosphorylase"/>
    <property type="match status" value="1"/>
</dbReference>
<dbReference type="AlphaFoldDB" id="A0AA41Z7B5"/>
<evidence type="ECO:0000259" key="1">
    <source>
        <dbReference type="Pfam" id="PF04101"/>
    </source>
</evidence>
<dbReference type="GO" id="GO:0016758">
    <property type="term" value="F:hexosyltransferase activity"/>
    <property type="evidence" value="ECO:0007669"/>
    <property type="project" value="InterPro"/>
</dbReference>
<dbReference type="PANTHER" id="PTHR21015">
    <property type="entry name" value="UDP-N-ACETYLGLUCOSAMINE--N-ACETYLMURAMYL-(PENTAPEPTIDE) PYROPHOSPHORYL-UNDECAPRENOL N-ACETYLGLUCOSAMINE TRANSFERASE 1"/>
    <property type="match status" value="1"/>
</dbReference>
<evidence type="ECO:0000313" key="2">
    <source>
        <dbReference type="EMBL" id="MCW6510587.1"/>
    </source>
</evidence>
<protein>
    <recommendedName>
        <fullName evidence="1">Glycosyl transferase family 28 C-terminal domain-containing protein</fullName>
    </recommendedName>
</protein>
<dbReference type="InterPro" id="IPR007235">
    <property type="entry name" value="Glyco_trans_28_C"/>
</dbReference>
<keyword evidence="3" id="KW-1185">Reference proteome</keyword>
<name>A0AA41Z7B5_9HYPH</name>
<proteinExistence type="predicted"/>
<reference evidence="2" key="1">
    <citation type="submission" date="2022-05" db="EMBL/GenBank/DDBJ databases">
        <authorList>
            <person name="Pankratov T."/>
        </authorList>
    </citation>
    <scope>NUCLEOTIDE SEQUENCE</scope>
    <source>
        <strain evidence="2">BP6-180914</strain>
    </source>
</reference>
<evidence type="ECO:0000313" key="3">
    <source>
        <dbReference type="Proteomes" id="UP001165667"/>
    </source>
</evidence>
<dbReference type="PANTHER" id="PTHR21015:SF28">
    <property type="entry name" value="SLL1722 PROTEIN"/>
    <property type="match status" value="1"/>
</dbReference>